<dbReference type="SMART" id="SM00450">
    <property type="entry name" value="RHOD"/>
    <property type="match status" value="1"/>
</dbReference>
<proteinExistence type="predicted"/>
<dbReference type="SUPFAM" id="SSF52821">
    <property type="entry name" value="Rhodanese/Cell cycle control phosphatase"/>
    <property type="match status" value="1"/>
</dbReference>
<dbReference type="PANTHER" id="PTHR43031:SF16">
    <property type="entry name" value="OXIDOREDUCTASE"/>
    <property type="match status" value="1"/>
</dbReference>
<feature type="compositionally biased region" description="Low complexity" evidence="1">
    <location>
        <begin position="16"/>
        <end position="32"/>
    </location>
</feature>
<dbReference type="CDD" id="cd00158">
    <property type="entry name" value="RHOD"/>
    <property type="match status" value="1"/>
</dbReference>
<organism evidence="3">
    <name type="scientific">marine sediment metagenome</name>
    <dbReference type="NCBI Taxonomy" id="412755"/>
    <lineage>
        <taxon>unclassified sequences</taxon>
        <taxon>metagenomes</taxon>
        <taxon>ecological metagenomes</taxon>
    </lineage>
</organism>
<protein>
    <recommendedName>
        <fullName evidence="2">Rhodanese domain-containing protein</fullName>
    </recommendedName>
</protein>
<feature type="non-terminal residue" evidence="3">
    <location>
        <position position="1"/>
    </location>
</feature>
<dbReference type="InterPro" id="IPR001763">
    <property type="entry name" value="Rhodanese-like_dom"/>
</dbReference>
<accession>X1FGV2</accession>
<feature type="non-terminal residue" evidence="3">
    <location>
        <position position="224"/>
    </location>
</feature>
<gene>
    <name evidence="3" type="ORF">S03H2_23564</name>
</gene>
<name>X1FGV2_9ZZZZ</name>
<dbReference type="Gene3D" id="3.40.250.10">
    <property type="entry name" value="Rhodanese-like domain"/>
    <property type="match status" value="1"/>
</dbReference>
<dbReference type="AlphaFoldDB" id="X1FGV2"/>
<evidence type="ECO:0000256" key="1">
    <source>
        <dbReference type="SAM" id="MobiDB-lite"/>
    </source>
</evidence>
<evidence type="ECO:0000259" key="2">
    <source>
        <dbReference type="PROSITE" id="PS50206"/>
    </source>
</evidence>
<feature type="region of interest" description="Disordered" evidence="1">
    <location>
        <begin position="16"/>
        <end position="54"/>
    </location>
</feature>
<dbReference type="InterPro" id="IPR036873">
    <property type="entry name" value="Rhodanese-like_dom_sf"/>
</dbReference>
<sequence>GLIVLSMLLGACASATPATEEPAVVETEAPVEPTTPPEPTPEPTEPPPPPEASEEELDAAYAVMLETMVKYNTIKADGLLEAMATDQPPFLLDVRTVEEVEENGHIEGAINIPLDQLAQNLELLPSFDTPIVTYCAGGWRATIAMTALNALGWNDVKALKVTFADWVDAGNPVVAGPAAEAEVLNGAEPDPGMVNTIDMMLSNMPKGFGGISAEDLNLALAENP</sequence>
<reference evidence="3" key="1">
    <citation type="journal article" date="2014" name="Front. Microbiol.">
        <title>High frequency of phylogenetically diverse reductive dehalogenase-homologous genes in deep subseafloor sedimentary metagenomes.</title>
        <authorList>
            <person name="Kawai M."/>
            <person name="Futagami T."/>
            <person name="Toyoda A."/>
            <person name="Takaki Y."/>
            <person name="Nishi S."/>
            <person name="Hori S."/>
            <person name="Arai W."/>
            <person name="Tsubouchi T."/>
            <person name="Morono Y."/>
            <person name="Uchiyama I."/>
            <person name="Ito T."/>
            <person name="Fujiyama A."/>
            <person name="Inagaki F."/>
            <person name="Takami H."/>
        </authorList>
    </citation>
    <scope>NUCLEOTIDE SEQUENCE</scope>
    <source>
        <strain evidence="3">Expedition CK06-06</strain>
    </source>
</reference>
<dbReference type="PANTHER" id="PTHR43031">
    <property type="entry name" value="FAD-DEPENDENT OXIDOREDUCTASE"/>
    <property type="match status" value="1"/>
</dbReference>
<dbReference type="PROSITE" id="PS50206">
    <property type="entry name" value="RHODANESE_3"/>
    <property type="match status" value="1"/>
</dbReference>
<feature type="compositionally biased region" description="Pro residues" evidence="1">
    <location>
        <begin position="33"/>
        <end position="51"/>
    </location>
</feature>
<feature type="domain" description="Rhodanese" evidence="2">
    <location>
        <begin position="85"/>
        <end position="175"/>
    </location>
</feature>
<comment type="caution">
    <text evidence="3">The sequence shown here is derived from an EMBL/GenBank/DDBJ whole genome shotgun (WGS) entry which is preliminary data.</text>
</comment>
<dbReference type="EMBL" id="BARU01012898">
    <property type="protein sequence ID" value="GAH31760.1"/>
    <property type="molecule type" value="Genomic_DNA"/>
</dbReference>
<dbReference type="InterPro" id="IPR050229">
    <property type="entry name" value="GlpE_sulfurtransferase"/>
</dbReference>
<dbReference type="Pfam" id="PF00581">
    <property type="entry name" value="Rhodanese"/>
    <property type="match status" value="1"/>
</dbReference>
<evidence type="ECO:0000313" key="3">
    <source>
        <dbReference type="EMBL" id="GAH31760.1"/>
    </source>
</evidence>